<organism evidence="6 7">
    <name type="scientific">Candidatus Buchananbacteria bacterium RIFCSPHIGHO2_01_FULL_44_11</name>
    <dbReference type="NCBI Taxonomy" id="1797535"/>
    <lineage>
        <taxon>Bacteria</taxon>
        <taxon>Candidatus Buchananiibacteriota</taxon>
    </lineage>
</organism>
<evidence type="ECO:0000256" key="1">
    <source>
        <dbReference type="ARBA" id="ARBA00022605"/>
    </source>
</evidence>
<evidence type="ECO:0000256" key="5">
    <source>
        <dbReference type="ARBA" id="ARBA00023154"/>
    </source>
</evidence>
<dbReference type="AlphaFoldDB" id="A0A1G1Y043"/>
<evidence type="ECO:0000313" key="6">
    <source>
        <dbReference type="EMBL" id="OGY45170.1"/>
    </source>
</evidence>
<dbReference type="GO" id="GO:0019877">
    <property type="term" value="P:diaminopimelate biosynthetic process"/>
    <property type="evidence" value="ECO:0007669"/>
    <property type="project" value="UniProtKB-KW"/>
</dbReference>
<dbReference type="PROSITE" id="PS00101">
    <property type="entry name" value="HEXAPEP_TRANSFERASES"/>
    <property type="match status" value="1"/>
</dbReference>
<dbReference type="InterPro" id="IPR050179">
    <property type="entry name" value="Trans_hexapeptide_repeat"/>
</dbReference>
<gene>
    <name evidence="6" type="ORF">A2744_00805</name>
</gene>
<keyword evidence="3" id="KW-0677">Repeat</keyword>
<dbReference type="InterPro" id="IPR011004">
    <property type="entry name" value="Trimer_LpxA-like_sf"/>
</dbReference>
<evidence type="ECO:0000256" key="4">
    <source>
        <dbReference type="ARBA" id="ARBA00022915"/>
    </source>
</evidence>
<dbReference type="SUPFAM" id="SSF51161">
    <property type="entry name" value="Trimeric LpxA-like enzymes"/>
    <property type="match status" value="1"/>
</dbReference>
<dbReference type="InterPro" id="IPR001451">
    <property type="entry name" value="Hexapep"/>
</dbReference>
<dbReference type="PANTHER" id="PTHR43300:SF10">
    <property type="entry name" value="2,3,4,5-TETRAHYDROPYRIDINE-2,6-DICARBOXYLATE N-ACETYLTRANSFERASE"/>
    <property type="match status" value="1"/>
</dbReference>
<evidence type="ECO:0008006" key="8">
    <source>
        <dbReference type="Google" id="ProtNLM"/>
    </source>
</evidence>
<keyword evidence="2" id="KW-0808">Transferase</keyword>
<dbReference type="Pfam" id="PF00132">
    <property type="entry name" value="Hexapep"/>
    <property type="match status" value="1"/>
</dbReference>
<dbReference type="EMBL" id="MHIE01000027">
    <property type="protein sequence ID" value="OGY45170.1"/>
    <property type="molecule type" value="Genomic_DNA"/>
</dbReference>
<dbReference type="GO" id="GO:0016740">
    <property type="term" value="F:transferase activity"/>
    <property type="evidence" value="ECO:0007669"/>
    <property type="project" value="UniProtKB-KW"/>
</dbReference>
<keyword evidence="4" id="KW-0220">Diaminopimelate biosynthesis</keyword>
<proteinExistence type="predicted"/>
<evidence type="ECO:0000256" key="3">
    <source>
        <dbReference type="ARBA" id="ARBA00022737"/>
    </source>
</evidence>
<sequence>MNGIELQRQGLLVLGENVMLDESVIFLPRDQTGEAKIIKIGNNVRIMPSAVICGGVTIGDGAVIEAQVILGQPEYGYAVGEVYTGKAKQTDIAEGVILRAGSIIYSGVSIGKNTTIGHRTLVRTDTQIGSNTQLGHNMTIERSCRIGDWVRCTGLTHITSSTVLEDRVFLGALVGTVNDKAMIWKQEGVKPELIPPYFGYGCTVGTGAKIAAGVRIGRMAMVGTGSVVTKDVAPNAIVMGVPAKFYKMREEG</sequence>
<evidence type="ECO:0000313" key="7">
    <source>
        <dbReference type="Proteomes" id="UP000178240"/>
    </source>
</evidence>
<name>A0A1G1Y043_9BACT</name>
<protein>
    <recommendedName>
        <fullName evidence="8">Transferase</fullName>
    </recommendedName>
</protein>
<reference evidence="6 7" key="1">
    <citation type="journal article" date="2016" name="Nat. Commun.">
        <title>Thousands of microbial genomes shed light on interconnected biogeochemical processes in an aquifer system.</title>
        <authorList>
            <person name="Anantharaman K."/>
            <person name="Brown C.T."/>
            <person name="Hug L.A."/>
            <person name="Sharon I."/>
            <person name="Castelle C.J."/>
            <person name="Probst A.J."/>
            <person name="Thomas B.C."/>
            <person name="Singh A."/>
            <person name="Wilkins M.J."/>
            <person name="Karaoz U."/>
            <person name="Brodie E.L."/>
            <person name="Williams K.H."/>
            <person name="Hubbard S.S."/>
            <person name="Banfield J.F."/>
        </authorList>
    </citation>
    <scope>NUCLEOTIDE SEQUENCE [LARGE SCALE GENOMIC DNA]</scope>
</reference>
<dbReference type="PANTHER" id="PTHR43300">
    <property type="entry name" value="ACETYLTRANSFERASE"/>
    <property type="match status" value="1"/>
</dbReference>
<keyword evidence="1" id="KW-0028">Amino-acid biosynthesis</keyword>
<evidence type="ECO:0000256" key="2">
    <source>
        <dbReference type="ARBA" id="ARBA00022679"/>
    </source>
</evidence>
<dbReference type="STRING" id="1797535.A2744_00805"/>
<dbReference type="GO" id="GO:0009085">
    <property type="term" value="P:lysine biosynthetic process"/>
    <property type="evidence" value="ECO:0007669"/>
    <property type="project" value="UniProtKB-KW"/>
</dbReference>
<dbReference type="InterPro" id="IPR018357">
    <property type="entry name" value="Hexapep_transf_CS"/>
</dbReference>
<dbReference type="Gene3D" id="2.160.10.10">
    <property type="entry name" value="Hexapeptide repeat proteins"/>
    <property type="match status" value="2"/>
</dbReference>
<comment type="caution">
    <text evidence="6">The sequence shown here is derived from an EMBL/GenBank/DDBJ whole genome shotgun (WGS) entry which is preliminary data.</text>
</comment>
<dbReference type="Proteomes" id="UP000178240">
    <property type="component" value="Unassembled WGS sequence"/>
</dbReference>
<accession>A0A1G1Y043</accession>
<keyword evidence="5" id="KW-0457">Lysine biosynthesis</keyword>
<dbReference type="Pfam" id="PF14602">
    <property type="entry name" value="Hexapep_2"/>
    <property type="match status" value="1"/>
</dbReference>